<dbReference type="Gene3D" id="2.40.50.140">
    <property type="entry name" value="Nucleic acid-binding proteins"/>
    <property type="match status" value="1"/>
</dbReference>
<dbReference type="KEGG" id="cgle:NCTC11432_03784"/>
<evidence type="ECO:0000313" key="2">
    <source>
        <dbReference type="Proteomes" id="UP000279227"/>
    </source>
</evidence>
<dbReference type="AlphaFoldDB" id="A0A3S4MS01"/>
<evidence type="ECO:0000313" key="1">
    <source>
        <dbReference type="EMBL" id="VEE10203.1"/>
    </source>
</evidence>
<dbReference type="Proteomes" id="UP000279227">
    <property type="component" value="Chromosome"/>
</dbReference>
<reference evidence="1 2" key="1">
    <citation type="submission" date="2018-12" db="EMBL/GenBank/DDBJ databases">
        <authorList>
            <consortium name="Pathogen Informatics"/>
        </authorList>
    </citation>
    <scope>NUCLEOTIDE SEQUENCE [LARGE SCALE GENOMIC DNA]</scope>
    <source>
        <strain evidence="1 2">NCTC11432</strain>
    </source>
</reference>
<dbReference type="EMBL" id="LR134289">
    <property type="protein sequence ID" value="VEE10203.1"/>
    <property type="molecule type" value="Genomic_DNA"/>
</dbReference>
<gene>
    <name evidence="1" type="primary">rplB_1</name>
    <name evidence="1" type="ORF">NCTC11432_03784</name>
</gene>
<dbReference type="InterPro" id="IPR012340">
    <property type="entry name" value="NA-bd_OB-fold"/>
</dbReference>
<sequence length="48" mass="5467">MSVRKLKPITPGQRFRIVNNFEEITTNKPEKSLVVGIKSQVDVTIQVK</sequence>
<keyword evidence="1" id="KW-0687">Ribonucleoprotein</keyword>
<dbReference type="GO" id="GO:0005840">
    <property type="term" value="C:ribosome"/>
    <property type="evidence" value="ECO:0007669"/>
    <property type="project" value="UniProtKB-KW"/>
</dbReference>
<keyword evidence="1" id="KW-0689">Ribosomal protein</keyword>
<name>A0A3S4MS01_CHRGE</name>
<dbReference type="SUPFAM" id="SSF50249">
    <property type="entry name" value="Nucleic acid-binding proteins"/>
    <property type="match status" value="1"/>
</dbReference>
<accession>A0A3S4MS01</accession>
<organism evidence="1 2">
    <name type="scientific">Chryseobacterium gleum</name>
    <name type="common">Flavobacterium gleum</name>
    <dbReference type="NCBI Taxonomy" id="250"/>
    <lineage>
        <taxon>Bacteria</taxon>
        <taxon>Pseudomonadati</taxon>
        <taxon>Bacteroidota</taxon>
        <taxon>Flavobacteriia</taxon>
        <taxon>Flavobacteriales</taxon>
        <taxon>Weeksellaceae</taxon>
        <taxon>Chryseobacterium group</taxon>
        <taxon>Chryseobacterium</taxon>
    </lineage>
</organism>
<proteinExistence type="predicted"/>
<protein>
    <submittedName>
        <fullName evidence="1">50S ribosomal protein L2</fullName>
    </submittedName>
</protein>